<dbReference type="Pfam" id="PF01412">
    <property type="entry name" value="ArfGap"/>
    <property type="match status" value="1"/>
</dbReference>
<dbReference type="InterPro" id="IPR002110">
    <property type="entry name" value="Ankyrin_rpt"/>
</dbReference>
<dbReference type="Gene3D" id="1.25.40.20">
    <property type="entry name" value="Ankyrin repeat-containing domain"/>
    <property type="match status" value="1"/>
</dbReference>
<keyword evidence="5" id="KW-1185">Reference proteome</keyword>
<proteinExistence type="predicted"/>
<sequence length="162" mass="18621">MMHTVTFPCFQCECTGRHISHVRSIKKGAWNSSQLELMYVLYSNGSNNIWEHSLLDPQSTNKIRRKPTPHDPVLPIKENFIKAKYAQMAFALRPAKDDNCISQDDLNRQLWSCVRTSHVETTMRLLALGADPNYTDPEKHNTPLHVSAKENQALQVPFFFSH</sequence>
<dbReference type="Proteomes" id="UP000280834">
    <property type="component" value="Unassembled WGS sequence"/>
</dbReference>
<dbReference type="Pfam" id="PF13637">
    <property type="entry name" value="Ank_4"/>
    <property type="match status" value="1"/>
</dbReference>
<dbReference type="GO" id="GO:0031267">
    <property type="term" value="F:small GTPase binding"/>
    <property type="evidence" value="ECO:0007669"/>
    <property type="project" value="TreeGrafter"/>
</dbReference>
<dbReference type="GO" id="GO:0036465">
    <property type="term" value="P:synaptic vesicle recycling"/>
    <property type="evidence" value="ECO:0007669"/>
    <property type="project" value="TreeGrafter"/>
</dbReference>
<dbReference type="GO" id="GO:0032012">
    <property type="term" value="P:regulation of ARF protein signal transduction"/>
    <property type="evidence" value="ECO:0007669"/>
    <property type="project" value="InterPro"/>
</dbReference>
<dbReference type="GO" id="GO:0005096">
    <property type="term" value="F:GTPase activator activity"/>
    <property type="evidence" value="ECO:0007669"/>
    <property type="project" value="InterPro"/>
</dbReference>
<organism evidence="6">
    <name type="scientific">Brugia timori</name>
    <dbReference type="NCBI Taxonomy" id="42155"/>
    <lineage>
        <taxon>Eukaryota</taxon>
        <taxon>Metazoa</taxon>
        <taxon>Ecdysozoa</taxon>
        <taxon>Nematoda</taxon>
        <taxon>Chromadorea</taxon>
        <taxon>Rhabditida</taxon>
        <taxon>Spirurina</taxon>
        <taxon>Spiruromorpha</taxon>
        <taxon>Filarioidea</taxon>
        <taxon>Onchocercidae</taxon>
        <taxon>Brugia</taxon>
    </lineage>
</organism>
<keyword evidence="1" id="KW-0479">Metal-binding</keyword>
<dbReference type="GO" id="GO:0008277">
    <property type="term" value="P:regulation of G protein-coupled receptor signaling pathway"/>
    <property type="evidence" value="ECO:0007669"/>
    <property type="project" value="TreeGrafter"/>
</dbReference>
<gene>
    <name evidence="4" type="ORF">BTMF_LOCUS4687</name>
</gene>
<dbReference type="AlphaFoldDB" id="A0A0R3QGA5"/>
<feature type="domain" description="Arf-GAP" evidence="3">
    <location>
        <begin position="1"/>
        <end position="99"/>
    </location>
</feature>
<keyword evidence="2" id="KW-0862">Zinc</keyword>
<evidence type="ECO:0000313" key="6">
    <source>
        <dbReference type="WBParaSite" id="BTMF_0000540401-mRNA-1"/>
    </source>
</evidence>
<dbReference type="SUPFAM" id="SSF57863">
    <property type="entry name" value="ArfGap/RecO-like zinc finger"/>
    <property type="match status" value="1"/>
</dbReference>
<evidence type="ECO:0000313" key="5">
    <source>
        <dbReference type="Proteomes" id="UP000280834"/>
    </source>
</evidence>
<dbReference type="PANTHER" id="PTHR46097:SF3">
    <property type="entry name" value="ARF GTPASE-ACTIVATING PROTEIN GIT"/>
    <property type="match status" value="1"/>
</dbReference>
<dbReference type="GO" id="GO:0007420">
    <property type="term" value="P:brain development"/>
    <property type="evidence" value="ECO:0007669"/>
    <property type="project" value="InterPro"/>
</dbReference>
<dbReference type="SMART" id="SM00105">
    <property type="entry name" value="ArfGap"/>
    <property type="match status" value="1"/>
</dbReference>
<name>A0A0R3QGA5_9BILA</name>
<reference evidence="4 5" key="2">
    <citation type="submission" date="2018-11" db="EMBL/GenBank/DDBJ databases">
        <authorList>
            <consortium name="Pathogen Informatics"/>
        </authorList>
    </citation>
    <scope>NUCLEOTIDE SEQUENCE [LARGE SCALE GENOMIC DNA]</scope>
</reference>
<evidence type="ECO:0000256" key="1">
    <source>
        <dbReference type="ARBA" id="ARBA00022723"/>
    </source>
</evidence>
<dbReference type="GO" id="GO:0046872">
    <property type="term" value="F:metal ion binding"/>
    <property type="evidence" value="ECO:0007669"/>
    <property type="project" value="UniProtKB-KW"/>
</dbReference>
<accession>A0A0R3QGA5</accession>
<dbReference type="WBParaSite" id="BTMF_0000540401-mRNA-1">
    <property type="protein sequence ID" value="BTMF_0000540401-mRNA-1"/>
    <property type="gene ID" value="BTMF_0000540401"/>
</dbReference>
<dbReference type="PANTHER" id="PTHR46097">
    <property type="entry name" value="G PROTEIN-COUPLED RECEPTOR KINASE INTERACTING ARFGAP"/>
    <property type="match status" value="1"/>
</dbReference>
<dbReference type="EMBL" id="UZAG01004722">
    <property type="protein sequence ID" value="VDO17163.1"/>
    <property type="molecule type" value="Genomic_DNA"/>
</dbReference>
<evidence type="ECO:0000259" key="3">
    <source>
        <dbReference type="SMART" id="SM00105"/>
    </source>
</evidence>
<evidence type="ECO:0000256" key="2">
    <source>
        <dbReference type="ARBA" id="ARBA00022833"/>
    </source>
</evidence>
<dbReference type="STRING" id="42155.A0A0R3QGA5"/>
<dbReference type="InterPro" id="IPR037278">
    <property type="entry name" value="ARFGAP/RecO"/>
</dbReference>
<evidence type="ECO:0000313" key="4">
    <source>
        <dbReference type="EMBL" id="VDO17163.1"/>
    </source>
</evidence>
<dbReference type="GO" id="GO:0098793">
    <property type="term" value="C:presynapse"/>
    <property type="evidence" value="ECO:0007669"/>
    <property type="project" value="GOC"/>
</dbReference>
<dbReference type="InterPro" id="IPR001164">
    <property type="entry name" value="ArfGAP_dom"/>
</dbReference>
<dbReference type="InterPro" id="IPR036770">
    <property type="entry name" value="Ankyrin_rpt-contain_sf"/>
</dbReference>
<protein>
    <submittedName>
        <fullName evidence="6">ANK_REP_REGION domain-containing protein</fullName>
    </submittedName>
</protein>
<dbReference type="InterPro" id="IPR038508">
    <property type="entry name" value="ArfGAP_dom_sf"/>
</dbReference>
<dbReference type="Gene3D" id="1.10.220.150">
    <property type="entry name" value="Arf GTPase activating protein"/>
    <property type="match status" value="1"/>
</dbReference>
<dbReference type="InterPro" id="IPR047161">
    <property type="entry name" value="GIT-like"/>
</dbReference>
<dbReference type="SUPFAM" id="SSF48403">
    <property type="entry name" value="Ankyrin repeat"/>
    <property type="match status" value="1"/>
</dbReference>
<reference evidence="6" key="1">
    <citation type="submission" date="2017-02" db="UniProtKB">
        <authorList>
            <consortium name="WormBaseParasite"/>
        </authorList>
    </citation>
    <scope>IDENTIFICATION</scope>
</reference>